<dbReference type="InterPro" id="IPR009014">
    <property type="entry name" value="Transketo_C/PFOR_II"/>
</dbReference>
<gene>
    <name evidence="16" type="ORF">CTI12_AA105120</name>
</gene>
<dbReference type="SMART" id="SM00861">
    <property type="entry name" value="Transket_pyr"/>
    <property type="match status" value="1"/>
</dbReference>
<dbReference type="InterPro" id="IPR005474">
    <property type="entry name" value="Transketolase_N"/>
</dbReference>
<dbReference type="FunFam" id="3.40.50.920:FF:000003">
    <property type="entry name" value="Transketolase"/>
    <property type="match status" value="1"/>
</dbReference>
<dbReference type="NCBIfam" id="TIGR00232">
    <property type="entry name" value="tktlase_bact"/>
    <property type="match status" value="1"/>
</dbReference>
<dbReference type="InterPro" id="IPR055152">
    <property type="entry name" value="Transketolase-like_C_2"/>
</dbReference>
<dbReference type="GO" id="GO:0004802">
    <property type="term" value="F:transketolase activity"/>
    <property type="evidence" value="ECO:0007669"/>
    <property type="project" value="UniProtKB-EC"/>
</dbReference>
<organism evidence="16 17">
    <name type="scientific">Artemisia annua</name>
    <name type="common">Sweet wormwood</name>
    <dbReference type="NCBI Taxonomy" id="35608"/>
    <lineage>
        <taxon>Eukaryota</taxon>
        <taxon>Viridiplantae</taxon>
        <taxon>Streptophyta</taxon>
        <taxon>Embryophyta</taxon>
        <taxon>Tracheophyta</taxon>
        <taxon>Spermatophyta</taxon>
        <taxon>Magnoliopsida</taxon>
        <taxon>eudicotyledons</taxon>
        <taxon>Gunneridae</taxon>
        <taxon>Pentapetalae</taxon>
        <taxon>asterids</taxon>
        <taxon>campanulids</taxon>
        <taxon>Asterales</taxon>
        <taxon>Asteraceae</taxon>
        <taxon>Asteroideae</taxon>
        <taxon>Anthemideae</taxon>
        <taxon>Artemisiinae</taxon>
        <taxon>Artemisia</taxon>
    </lineage>
</organism>
<dbReference type="GO" id="GO:0046872">
    <property type="term" value="F:metal ion binding"/>
    <property type="evidence" value="ECO:0007669"/>
    <property type="project" value="UniProtKB-KW"/>
</dbReference>
<feature type="binding site" evidence="11">
    <location>
        <position position="436"/>
    </location>
    <ligand>
        <name>substrate</name>
    </ligand>
</feature>
<evidence type="ECO:0000313" key="16">
    <source>
        <dbReference type="EMBL" id="PWA90018.1"/>
    </source>
</evidence>
<dbReference type="InterPro" id="IPR033247">
    <property type="entry name" value="Transketolase_fam"/>
</dbReference>
<evidence type="ECO:0000256" key="2">
    <source>
        <dbReference type="ARBA" id="ARBA00007131"/>
    </source>
</evidence>
<keyword evidence="7 13" id="KW-0460">Magnesium</keyword>
<evidence type="ECO:0000313" key="17">
    <source>
        <dbReference type="Proteomes" id="UP000245207"/>
    </source>
</evidence>
<evidence type="ECO:0000256" key="1">
    <source>
        <dbReference type="ARBA" id="ARBA00001941"/>
    </source>
</evidence>
<dbReference type="CDD" id="cd02012">
    <property type="entry name" value="TPP_TK"/>
    <property type="match status" value="1"/>
</dbReference>
<evidence type="ECO:0000256" key="4">
    <source>
        <dbReference type="ARBA" id="ARBA00013152"/>
    </source>
</evidence>
<feature type="binding site" evidence="13">
    <location>
        <position position="240"/>
    </location>
    <ligand>
        <name>Mg(2+)</name>
        <dbReference type="ChEBI" id="CHEBI:18420"/>
    </ligand>
</feature>
<dbReference type="OrthoDB" id="10267175at2759"/>
<feature type="binding site" evidence="13">
    <location>
        <position position="208"/>
    </location>
    <ligand>
        <name>Mg(2+)</name>
        <dbReference type="ChEBI" id="CHEBI:18420"/>
    </ligand>
</feature>
<comment type="caution">
    <text evidence="16">The sequence shown here is derived from an EMBL/GenBank/DDBJ whole genome shotgun (WGS) entry which is preliminary data.</text>
</comment>
<dbReference type="SUPFAM" id="SSF52518">
    <property type="entry name" value="Thiamin diphosphate-binding fold (THDP-binding)"/>
    <property type="match status" value="2"/>
</dbReference>
<reference evidence="16 17" key="1">
    <citation type="journal article" date="2018" name="Mol. Plant">
        <title>The genome of Artemisia annua provides insight into the evolution of Asteraceae family and artemisinin biosynthesis.</title>
        <authorList>
            <person name="Shen Q."/>
            <person name="Zhang L."/>
            <person name="Liao Z."/>
            <person name="Wang S."/>
            <person name="Yan T."/>
            <person name="Shi P."/>
            <person name="Liu M."/>
            <person name="Fu X."/>
            <person name="Pan Q."/>
            <person name="Wang Y."/>
            <person name="Lv Z."/>
            <person name="Lu X."/>
            <person name="Zhang F."/>
            <person name="Jiang W."/>
            <person name="Ma Y."/>
            <person name="Chen M."/>
            <person name="Hao X."/>
            <person name="Li L."/>
            <person name="Tang Y."/>
            <person name="Lv G."/>
            <person name="Zhou Y."/>
            <person name="Sun X."/>
            <person name="Brodelius P.E."/>
            <person name="Rose J.K.C."/>
            <person name="Tang K."/>
        </authorList>
    </citation>
    <scope>NUCLEOTIDE SEQUENCE [LARGE SCALE GENOMIC DNA]</scope>
    <source>
        <strain evidence="17">cv. Huhao1</strain>
        <tissue evidence="16">Leaf</tissue>
    </source>
</reference>
<feature type="binding site" evidence="12">
    <location>
        <position position="238"/>
    </location>
    <ligand>
        <name>thiamine diphosphate</name>
        <dbReference type="ChEBI" id="CHEBI:58937"/>
    </ligand>
</feature>
<feature type="binding site" evidence="12">
    <location>
        <begin position="167"/>
        <end position="169"/>
    </location>
    <ligand>
        <name>thiamine diphosphate</name>
        <dbReference type="ChEBI" id="CHEBI:58937"/>
    </ligand>
</feature>
<feature type="binding site" evidence="11">
    <location>
        <position position="514"/>
    </location>
    <ligand>
        <name>substrate</name>
    </ligand>
</feature>
<evidence type="ECO:0000256" key="13">
    <source>
        <dbReference type="PIRSR" id="PIRSR605478-4"/>
    </source>
</evidence>
<dbReference type="Pfam" id="PF02779">
    <property type="entry name" value="Transket_pyr"/>
    <property type="match status" value="1"/>
</dbReference>
<dbReference type="InterPro" id="IPR029061">
    <property type="entry name" value="THDP-binding"/>
</dbReference>
<feature type="binding site" evidence="12">
    <location>
        <position position="118"/>
    </location>
    <ligand>
        <name>thiamine diphosphate</name>
        <dbReference type="ChEBI" id="CHEBI:58937"/>
    </ligand>
</feature>
<evidence type="ECO:0000256" key="7">
    <source>
        <dbReference type="ARBA" id="ARBA00022842"/>
    </source>
</evidence>
<dbReference type="Gene3D" id="3.40.50.920">
    <property type="match status" value="1"/>
</dbReference>
<name>A0A2U1PW80_ARTAN</name>
<comment type="cofactor">
    <cofactor evidence="1">
        <name>Co(2+)</name>
        <dbReference type="ChEBI" id="CHEBI:48828"/>
    </cofactor>
</comment>
<evidence type="ECO:0000259" key="15">
    <source>
        <dbReference type="SMART" id="SM00861"/>
    </source>
</evidence>
<evidence type="ECO:0000256" key="8">
    <source>
        <dbReference type="ARBA" id="ARBA00023052"/>
    </source>
</evidence>
<feature type="binding site" evidence="11">
    <location>
        <position position="78"/>
    </location>
    <ligand>
        <name>substrate</name>
    </ligand>
</feature>
<feature type="site" description="Important for catalytic activity" evidence="14">
    <location>
        <position position="315"/>
    </location>
</feature>
<dbReference type="GO" id="GO:0009507">
    <property type="term" value="C:chloroplast"/>
    <property type="evidence" value="ECO:0007669"/>
    <property type="project" value="UniProtKB-ARBA"/>
</dbReference>
<dbReference type="Pfam" id="PF00456">
    <property type="entry name" value="Transketolase_N"/>
    <property type="match status" value="1"/>
</dbReference>
<feature type="binding site" evidence="13">
    <location>
        <position position="238"/>
    </location>
    <ligand>
        <name>Mg(2+)</name>
        <dbReference type="ChEBI" id="CHEBI:18420"/>
    </ligand>
</feature>
<dbReference type="GO" id="GO:0005829">
    <property type="term" value="C:cytosol"/>
    <property type="evidence" value="ECO:0007669"/>
    <property type="project" value="TreeGrafter"/>
</dbReference>
<feature type="binding site" evidence="11">
    <location>
        <position position="573"/>
    </location>
    <ligand>
        <name>substrate</name>
    </ligand>
</feature>
<evidence type="ECO:0000256" key="6">
    <source>
        <dbReference type="ARBA" id="ARBA00022723"/>
    </source>
</evidence>
<evidence type="ECO:0000256" key="3">
    <source>
        <dbReference type="ARBA" id="ARBA00011738"/>
    </source>
</evidence>
<feature type="active site" description="Proton donor" evidence="10">
    <location>
        <position position="463"/>
    </location>
</feature>
<dbReference type="InterPro" id="IPR005475">
    <property type="entry name" value="Transketolase-like_Pyr-bd"/>
</dbReference>
<dbReference type="InterPro" id="IPR020826">
    <property type="entry name" value="Transketolase_BS"/>
</dbReference>
<dbReference type="SUPFAM" id="SSF52922">
    <property type="entry name" value="TK C-terminal domain-like"/>
    <property type="match status" value="1"/>
</dbReference>
<feature type="binding site" evidence="12">
    <location>
        <position position="209"/>
    </location>
    <ligand>
        <name>thiamine diphosphate</name>
        <dbReference type="ChEBI" id="CHEBI:58937"/>
    </ligand>
</feature>
<dbReference type="EMBL" id="PKPP01000663">
    <property type="protein sequence ID" value="PWA90018.1"/>
    <property type="molecule type" value="Genomic_DNA"/>
</dbReference>
<sequence>MAASSSSLSKPFFSNTIPTTTKTHMITTTNTISFTRLTTIKASAKTYKKGIDTSLVENSVNTIRFLAVDAVEKANSGHPGLPMGCAPMGHILFDEVMRYNPKNPYWFNRDRFVLSAGHGCMLQYALLYLAGYDSVKDEDLKSFRQWGSKTPGHPENFVTPGIELTTGPLGQGIANAVGLALVEKHLASRYNKPGHEIVDHYTYVILGDGCQMEGVSNEACSLAAHWGLGKLIAFYDDNHISIDGDTDIAFTENVDRRFEGLGWHVIWVKNGNSGYDEIREAIEEAKSVTDRPTLIRVTTTIGFGSPNKANSYSAHGSALGAKEVEATRKNLKWAHEPFYVPEDVKTHWSRHISEGSALETEWNKMFAAYEKKYKDDAAELKGLISGELPAGWEKALPTYTPEMPADATRNLSQQCLNNLANVLPGLLGGSADLASSNMTLLKMFGDFQKHTPTERNLRFGVREHGMGAICNGIAHHTKGLIPYCATFFVFTDYMRASMRLAALSESRVIYVMTHDSIGLGEDGPTHQPVEHIASFRAMPNILMLRPADGNETAGAYRVAILNTKRPSVLALSRQKLPNLTGTSIENVEKGGYILSDSSSNNKPDVILIGTGSELELAVKAGDELRKEGKAVRVVSFVSWELFDEQSDEYKESVLPSSVTARVSIEAGSTFGWEKIVGAKGKAIGIDKFGASAPAGKIYKEYGITVEAVIEAAKTVC</sequence>
<feature type="binding site" evidence="12">
    <location>
        <position position="315"/>
    </location>
    <ligand>
        <name>thiamine diphosphate</name>
        <dbReference type="ChEBI" id="CHEBI:58937"/>
    </ligand>
</feature>
<dbReference type="FunFam" id="3.40.50.970:FF:000004">
    <property type="entry name" value="Transketolase"/>
    <property type="match status" value="1"/>
</dbReference>
<dbReference type="STRING" id="35608.A0A2U1PW80"/>
<dbReference type="InterPro" id="IPR049557">
    <property type="entry name" value="Transketolase_CS"/>
</dbReference>
<protein>
    <recommendedName>
        <fullName evidence="4">transketolase</fullName>
        <ecNumber evidence="4">2.2.1.1</ecNumber>
    </recommendedName>
</protein>
<dbReference type="EC" id="2.2.1.1" evidence="4"/>
<comment type="subunit">
    <text evidence="3">Homodimer.</text>
</comment>
<dbReference type="PANTHER" id="PTHR43522:SF2">
    <property type="entry name" value="TRANSKETOLASE 1-RELATED"/>
    <property type="match status" value="1"/>
</dbReference>
<feature type="site" description="Important for catalytic activity" evidence="14">
    <location>
        <position position="78"/>
    </location>
</feature>
<dbReference type="AlphaFoldDB" id="A0A2U1PW80"/>
<feature type="binding site" evidence="11">
    <location>
        <position position="409"/>
    </location>
    <ligand>
        <name>substrate</name>
    </ligand>
</feature>
<evidence type="ECO:0000256" key="14">
    <source>
        <dbReference type="PIRSR" id="PIRSR605478-5"/>
    </source>
</evidence>
<dbReference type="GO" id="GO:0006098">
    <property type="term" value="P:pentose-phosphate shunt"/>
    <property type="evidence" value="ECO:0007669"/>
    <property type="project" value="TreeGrafter"/>
</dbReference>
<keyword evidence="8 12" id="KW-0786">Thiamine pyrophosphate</keyword>
<evidence type="ECO:0000256" key="5">
    <source>
        <dbReference type="ARBA" id="ARBA00022679"/>
    </source>
</evidence>
<comment type="catalytic activity">
    <reaction evidence="9">
        <text>D-sedoheptulose 7-phosphate + D-glyceraldehyde 3-phosphate = aldehydo-D-ribose 5-phosphate + D-xylulose 5-phosphate</text>
        <dbReference type="Rhea" id="RHEA:10508"/>
        <dbReference type="ChEBI" id="CHEBI:57483"/>
        <dbReference type="ChEBI" id="CHEBI:57737"/>
        <dbReference type="ChEBI" id="CHEBI:58273"/>
        <dbReference type="ChEBI" id="CHEBI:59776"/>
        <dbReference type="EC" id="2.2.1.1"/>
    </reaction>
</comment>
<comment type="similarity">
    <text evidence="2">Belongs to the transketolase family.</text>
</comment>
<evidence type="ECO:0000256" key="10">
    <source>
        <dbReference type="PIRSR" id="PIRSR605478-1"/>
    </source>
</evidence>
<dbReference type="FunFam" id="3.40.50.970:FF:000003">
    <property type="entry name" value="Transketolase"/>
    <property type="match status" value="1"/>
</dbReference>
<proteinExistence type="inferred from homology"/>
<dbReference type="Proteomes" id="UP000245207">
    <property type="component" value="Unassembled WGS sequence"/>
</dbReference>
<feature type="binding site" evidence="11">
    <location>
        <position position="315"/>
    </location>
    <ligand>
        <name>substrate</name>
    </ligand>
</feature>
<dbReference type="Pfam" id="PF22613">
    <property type="entry name" value="Transketolase_C_1"/>
    <property type="match status" value="1"/>
</dbReference>
<evidence type="ECO:0000256" key="9">
    <source>
        <dbReference type="ARBA" id="ARBA00049473"/>
    </source>
</evidence>
<dbReference type="Gene3D" id="3.40.50.970">
    <property type="match status" value="2"/>
</dbReference>
<comment type="cofactor">
    <cofactor evidence="13">
        <name>Mg(2+)</name>
        <dbReference type="ChEBI" id="CHEBI:18420"/>
    </cofactor>
    <text evidence="13">Binds 1 Mg(2+) ion per subunit. Can also utilize other divalent metal cations, such as Ca(2+), Mn(2+) and Co(2+).</text>
</comment>
<feature type="domain" description="Transketolase-like pyrimidine-binding" evidence="15">
    <location>
        <begin position="406"/>
        <end position="578"/>
    </location>
</feature>
<dbReference type="PROSITE" id="PS00802">
    <property type="entry name" value="TRANSKETOLASE_2"/>
    <property type="match status" value="1"/>
</dbReference>
<keyword evidence="17" id="KW-1185">Reference proteome</keyword>
<dbReference type="PROSITE" id="PS00801">
    <property type="entry name" value="TRANSKETOLASE_1"/>
    <property type="match status" value="1"/>
</dbReference>
<feature type="binding site" evidence="11">
    <location>
        <position position="522"/>
    </location>
    <ligand>
        <name>substrate</name>
    </ligand>
</feature>
<dbReference type="InterPro" id="IPR005478">
    <property type="entry name" value="Transketolase_bac-like"/>
</dbReference>
<feature type="binding site" evidence="12">
    <location>
        <position position="490"/>
    </location>
    <ligand>
        <name>thiamine diphosphate</name>
        <dbReference type="ChEBI" id="CHEBI:58937"/>
    </ligand>
</feature>
<dbReference type="PANTHER" id="PTHR43522">
    <property type="entry name" value="TRANSKETOLASE"/>
    <property type="match status" value="1"/>
</dbReference>
<dbReference type="CDD" id="cd07033">
    <property type="entry name" value="TPP_PYR_DXS_TK_like"/>
    <property type="match status" value="1"/>
</dbReference>
<keyword evidence="6 13" id="KW-0479">Metal-binding</keyword>
<evidence type="ECO:0000256" key="12">
    <source>
        <dbReference type="PIRSR" id="PIRSR605478-3"/>
    </source>
</evidence>
<evidence type="ECO:0000256" key="11">
    <source>
        <dbReference type="PIRSR" id="PIRSR605478-2"/>
    </source>
</evidence>
<comment type="cofactor">
    <cofactor evidence="12">
        <name>thiamine diphosphate</name>
        <dbReference type="ChEBI" id="CHEBI:58937"/>
    </cofactor>
    <text evidence="12">Binds 1 thiamine pyrophosphate per subunit. During the reaction, the substrate forms a covalent intermediate with the cofactor.</text>
</comment>
<feature type="binding site" evidence="11">
    <location>
        <position position="526"/>
    </location>
    <ligand>
        <name>substrate</name>
    </ligand>
</feature>
<accession>A0A2U1PW80</accession>
<keyword evidence="5" id="KW-0808">Transferase</keyword>